<reference evidence="4 5" key="1">
    <citation type="journal article" date="2021" name="Int. J. Syst. Evol. Microbiol.">
        <title>Reticulibacter mediterranei gen. nov., sp. nov., within the new family Reticulibacteraceae fam. nov., and Ktedonospora formicarum gen. nov., sp. nov., Ktedonobacter robiniae sp. nov., Dictyobacter formicarum sp. nov. and Dictyobacter arantiisoli sp. nov., belonging to the class Ktedonobacteria.</title>
        <authorList>
            <person name="Yabe S."/>
            <person name="Zheng Y."/>
            <person name="Wang C.M."/>
            <person name="Sakai Y."/>
            <person name="Abe K."/>
            <person name="Yokota A."/>
            <person name="Donadio S."/>
            <person name="Cavaletti L."/>
            <person name="Monciardini P."/>
        </authorList>
    </citation>
    <scope>NUCLEOTIDE SEQUENCE [LARGE SCALE GENOMIC DNA]</scope>
    <source>
        <strain evidence="4 5">SOSP1-9</strain>
    </source>
</reference>
<gene>
    <name evidence="4" type="ORF">KSZ_20820</name>
</gene>
<name>A0ABQ3VG27_9CHLR</name>
<evidence type="ECO:0000256" key="1">
    <source>
        <dbReference type="ARBA" id="ARBA00022967"/>
    </source>
</evidence>
<evidence type="ECO:0000313" key="4">
    <source>
        <dbReference type="EMBL" id="GHO84076.1"/>
    </source>
</evidence>
<feature type="transmembrane region" description="Helical" evidence="2">
    <location>
        <begin position="93"/>
        <end position="111"/>
    </location>
</feature>
<dbReference type="Proteomes" id="UP000635565">
    <property type="component" value="Unassembled WGS sequence"/>
</dbReference>
<dbReference type="Pfam" id="PF00403">
    <property type="entry name" value="HMA"/>
    <property type="match status" value="1"/>
</dbReference>
<proteinExistence type="predicted"/>
<comment type="caution">
    <text evidence="4">The sequence shown here is derived from an EMBL/GenBank/DDBJ whole genome shotgun (WGS) entry which is preliminary data.</text>
</comment>
<feature type="domain" description="HMA" evidence="3">
    <location>
        <begin position="2"/>
        <end position="68"/>
    </location>
</feature>
<dbReference type="InterPro" id="IPR006121">
    <property type="entry name" value="HMA_dom"/>
</dbReference>
<keyword evidence="2" id="KW-1133">Transmembrane helix</keyword>
<dbReference type="PANTHER" id="PTHR43520:SF8">
    <property type="entry name" value="P-TYPE CU(+) TRANSPORTER"/>
    <property type="match status" value="1"/>
</dbReference>
<dbReference type="SUPFAM" id="SSF55008">
    <property type="entry name" value="HMA, heavy metal-associated domain"/>
    <property type="match status" value="1"/>
</dbReference>
<keyword evidence="2" id="KW-0472">Membrane</keyword>
<dbReference type="PROSITE" id="PS50846">
    <property type="entry name" value="HMA_2"/>
    <property type="match status" value="1"/>
</dbReference>
<evidence type="ECO:0000313" key="5">
    <source>
        <dbReference type="Proteomes" id="UP000635565"/>
    </source>
</evidence>
<evidence type="ECO:0000259" key="3">
    <source>
        <dbReference type="PROSITE" id="PS50846"/>
    </source>
</evidence>
<dbReference type="CDD" id="cd00371">
    <property type="entry name" value="HMA"/>
    <property type="match status" value="1"/>
</dbReference>
<protein>
    <recommendedName>
        <fullName evidence="3">HMA domain-containing protein</fullName>
    </recommendedName>
</protein>
<keyword evidence="2" id="KW-0812">Transmembrane</keyword>
<dbReference type="Gene3D" id="3.30.70.100">
    <property type="match status" value="1"/>
</dbReference>
<evidence type="ECO:0000256" key="2">
    <source>
        <dbReference type="SAM" id="Phobius"/>
    </source>
</evidence>
<dbReference type="InterPro" id="IPR036163">
    <property type="entry name" value="HMA_dom_sf"/>
</dbReference>
<dbReference type="PANTHER" id="PTHR43520">
    <property type="entry name" value="ATP7, ISOFORM B"/>
    <property type="match status" value="1"/>
</dbReference>
<feature type="transmembrane region" description="Helical" evidence="2">
    <location>
        <begin position="131"/>
        <end position="151"/>
    </location>
</feature>
<dbReference type="RefSeq" id="WP_201361721.1">
    <property type="nucleotide sequence ID" value="NZ_BNJJ01000005.1"/>
</dbReference>
<sequence length="188" mass="20711">MKTVTLPVKGLNFAGCAPEIEKQLGKVHGIAQVEASYVSQTVTMTYDEEVISKTQVQHLVTDCGFQCGEPLSEQEHDMSTPAMAKAMEAEMRLRFFVSLILTILVVLYSPLGMNLFNLHLPTPFGVSPNWALLLLSTPVVWWGGWIFHPCINHSNVGLPIKQPVVVKPGLVAEGYVLPGRRHTSPGYQ</sequence>
<dbReference type="EMBL" id="BNJJ01000005">
    <property type="protein sequence ID" value="GHO84076.1"/>
    <property type="molecule type" value="Genomic_DNA"/>
</dbReference>
<accession>A0ABQ3VG27</accession>
<organism evidence="4 5">
    <name type="scientific">Dictyobacter formicarum</name>
    <dbReference type="NCBI Taxonomy" id="2778368"/>
    <lineage>
        <taxon>Bacteria</taxon>
        <taxon>Bacillati</taxon>
        <taxon>Chloroflexota</taxon>
        <taxon>Ktedonobacteria</taxon>
        <taxon>Ktedonobacterales</taxon>
        <taxon>Dictyobacteraceae</taxon>
        <taxon>Dictyobacter</taxon>
    </lineage>
</organism>
<keyword evidence="5" id="KW-1185">Reference proteome</keyword>
<keyword evidence="1" id="KW-1278">Translocase</keyword>